<keyword evidence="3" id="KW-1185">Reference proteome</keyword>
<feature type="transmembrane region" description="Helical" evidence="1">
    <location>
        <begin position="46"/>
        <end position="68"/>
    </location>
</feature>
<protein>
    <submittedName>
        <fullName evidence="2">Uncharacterized protein</fullName>
    </submittedName>
</protein>
<dbReference type="RefSeq" id="WP_168924014.1">
    <property type="nucleotide sequence ID" value="NZ_JAAXLJ010000001.1"/>
</dbReference>
<organism evidence="2 3">
    <name type="scientific">Secundilactobacillus angelensis</name>
    <dbReference type="NCBI Taxonomy" id="2722706"/>
    <lineage>
        <taxon>Bacteria</taxon>
        <taxon>Bacillati</taxon>
        <taxon>Bacillota</taxon>
        <taxon>Bacilli</taxon>
        <taxon>Lactobacillales</taxon>
        <taxon>Lactobacillaceae</taxon>
        <taxon>Secundilactobacillus</taxon>
    </lineage>
</organism>
<dbReference type="EMBL" id="JAAXLJ010000001">
    <property type="protein sequence ID" value="NLR17393.1"/>
    <property type="molecule type" value="Genomic_DNA"/>
</dbReference>
<proteinExistence type="predicted"/>
<keyword evidence="1" id="KW-0472">Membrane</keyword>
<accession>A0ABX1KX32</accession>
<keyword evidence="1" id="KW-1133">Transmembrane helix</keyword>
<feature type="transmembrane region" description="Helical" evidence="1">
    <location>
        <begin position="9"/>
        <end position="26"/>
    </location>
</feature>
<name>A0ABX1KX32_9LACO</name>
<evidence type="ECO:0000313" key="2">
    <source>
        <dbReference type="EMBL" id="NLR17393.1"/>
    </source>
</evidence>
<evidence type="ECO:0000256" key="1">
    <source>
        <dbReference type="SAM" id="Phobius"/>
    </source>
</evidence>
<reference evidence="2 3" key="1">
    <citation type="submission" date="2020-04" db="EMBL/GenBank/DDBJ databases">
        <title>A novel species of genus Lactobacillus that was isolated from fermented food Zha-chili.</title>
        <authorList>
            <person name="Zhang Z."/>
        </authorList>
    </citation>
    <scope>NUCLEOTIDE SEQUENCE [LARGE SCALE GENOMIC DNA]</scope>
    <source>
        <strain evidence="3">HBUAS51383</strain>
    </source>
</reference>
<sequence length="74" mass="8644">MWRKYIGEVLSDLLIIFVLLVVLTIGKGAYDLITSGQLHFWRYTTSLIYELFGSAIFFGIMELVSMLWNHRKSK</sequence>
<evidence type="ECO:0000313" key="3">
    <source>
        <dbReference type="Proteomes" id="UP000763447"/>
    </source>
</evidence>
<gene>
    <name evidence="2" type="ORF">HC026_00510</name>
</gene>
<comment type="caution">
    <text evidence="2">The sequence shown here is derived from an EMBL/GenBank/DDBJ whole genome shotgun (WGS) entry which is preliminary data.</text>
</comment>
<dbReference type="Proteomes" id="UP000763447">
    <property type="component" value="Unassembled WGS sequence"/>
</dbReference>
<keyword evidence="1" id="KW-0812">Transmembrane</keyword>